<dbReference type="Gene3D" id="3.40.50.1460">
    <property type="match status" value="1"/>
</dbReference>
<comment type="caution">
    <text evidence="2">The sequence shown here is derived from an EMBL/GenBank/DDBJ whole genome shotgun (WGS) entry which is preliminary data.</text>
</comment>
<evidence type="ECO:0000259" key="1">
    <source>
        <dbReference type="Pfam" id="PF00656"/>
    </source>
</evidence>
<dbReference type="GO" id="GO:0004197">
    <property type="term" value="F:cysteine-type endopeptidase activity"/>
    <property type="evidence" value="ECO:0007669"/>
    <property type="project" value="InterPro"/>
</dbReference>
<name>A0AAD4IGI3_9PLEO</name>
<dbReference type="InterPro" id="IPR011600">
    <property type="entry name" value="Pept_C14_caspase"/>
</dbReference>
<dbReference type="Pfam" id="PF00656">
    <property type="entry name" value="Peptidase_C14"/>
    <property type="match status" value="1"/>
</dbReference>
<dbReference type="EMBL" id="JAANER010000002">
    <property type="protein sequence ID" value="KAG9194060.1"/>
    <property type="molecule type" value="Genomic_DNA"/>
</dbReference>
<dbReference type="Proteomes" id="UP001199106">
    <property type="component" value="Unassembled WGS sequence"/>
</dbReference>
<evidence type="ECO:0000313" key="3">
    <source>
        <dbReference type="Proteomes" id="UP001199106"/>
    </source>
</evidence>
<evidence type="ECO:0000313" key="2">
    <source>
        <dbReference type="EMBL" id="KAG9194060.1"/>
    </source>
</evidence>
<sequence length="442" mass="50186">MASQPSQITQISIKSLTSESLSVTDPPTVVDSPITDLWIDRPDLEEHKVTFDKHMRNKPVKHKHVYVLIWTWAKELDDLKVDSEVTRLERVFADTYGFWVERKQLTTLEKAHHELNEYLSSFMRRFDNMNTLLIFYYAGHGFHAGDLDTVKLRAQASHEAAQLQQNDIAWSSSEKNIRADNADVLVIFDCCGAGGFGGSEVRNGGRAPFQCLAACAKGSVTPKPGEHSFTNSLIWALKELRSDYPFTSRVLLNKIKTSTKLPPAQRPLLLRRDDSDIGLIWIAPQNLGQDEPVLTESVYRDPSHEYLDLRLNFYRRIEKQDVINVAKSISKLVELEHDFDAKHIMLLSKSSLVENVAMKFKTAVSLKRKRSVSSYAEAISAPRQKRSRSTDIYPETAGPQNALYHLRMALHCSLQGAKSRIGWFADRIRPATEEDMDLSDID</sequence>
<gene>
    <name evidence="2" type="ORF">G6011_04095</name>
</gene>
<reference evidence="2" key="1">
    <citation type="submission" date="2021-07" db="EMBL/GenBank/DDBJ databases">
        <title>Genome Resource of American Ginseng Black Spot Pathogen Alternaria panax.</title>
        <authorList>
            <person name="Qiu C."/>
            <person name="Wang W."/>
            <person name="Liu Z."/>
        </authorList>
    </citation>
    <scope>NUCLEOTIDE SEQUENCE</scope>
    <source>
        <strain evidence="2">BNCC115425</strain>
    </source>
</reference>
<protein>
    <recommendedName>
        <fullName evidence="1">Peptidase C14 caspase domain-containing protein</fullName>
    </recommendedName>
</protein>
<dbReference type="AlphaFoldDB" id="A0AAD4IGI3"/>
<proteinExistence type="predicted"/>
<keyword evidence="3" id="KW-1185">Reference proteome</keyword>
<accession>A0AAD4IGI3</accession>
<feature type="domain" description="Peptidase C14 caspase" evidence="1">
    <location>
        <begin position="83"/>
        <end position="247"/>
    </location>
</feature>
<dbReference type="GO" id="GO:0006508">
    <property type="term" value="P:proteolysis"/>
    <property type="evidence" value="ECO:0007669"/>
    <property type="project" value="InterPro"/>
</dbReference>
<organism evidence="2 3">
    <name type="scientific">Alternaria panax</name>
    <dbReference type="NCBI Taxonomy" id="48097"/>
    <lineage>
        <taxon>Eukaryota</taxon>
        <taxon>Fungi</taxon>
        <taxon>Dikarya</taxon>
        <taxon>Ascomycota</taxon>
        <taxon>Pezizomycotina</taxon>
        <taxon>Dothideomycetes</taxon>
        <taxon>Pleosporomycetidae</taxon>
        <taxon>Pleosporales</taxon>
        <taxon>Pleosporineae</taxon>
        <taxon>Pleosporaceae</taxon>
        <taxon>Alternaria</taxon>
        <taxon>Alternaria sect. Panax</taxon>
    </lineage>
</organism>